<gene>
    <name evidence="1" type="ORF">IFO71_19645</name>
</gene>
<dbReference type="Proteomes" id="UP000613768">
    <property type="component" value="Unassembled WGS sequence"/>
</dbReference>
<organism evidence="1 2">
    <name type="scientific">Pseudomarimonas arenosa</name>
    <dbReference type="NCBI Taxonomy" id="2774145"/>
    <lineage>
        <taxon>Bacteria</taxon>
        <taxon>Pseudomonadati</taxon>
        <taxon>Pseudomonadota</taxon>
        <taxon>Gammaproteobacteria</taxon>
        <taxon>Lysobacterales</taxon>
        <taxon>Lysobacteraceae</taxon>
        <taxon>Pseudomarimonas</taxon>
    </lineage>
</organism>
<evidence type="ECO:0000313" key="2">
    <source>
        <dbReference type="Proteomes" id="UP000613768"/>
    </source>
</evidence>
<dbReference type="RefSeq" id="WP_192031388.1">
    <property type="nucleotide sequence ID" value="NZ_JACYTR010000074.1"/>
</dbReference>
<protein>
    <submittedName>
        <fullName evidence="1">Uncharacterized protein</fullName>
    </submittedName>
</protein>
<keyword evidence="2" id="KW-1185">Reference proteome</keyword>
<reference evidence="1 2" key="1">
    <citation type="submission" date="2020-09" db="EMBL/GenBank/DDBJ databases">
        <title>Pseudoxanthomonas sp. CAU 1598 isolated from sand of Yaerae Beach.</title>
        <authorList>
            <person name="Kim W."/>
        </authorList>
    </citation>
    <scope>NUCLEOTIDE SEQUENCE [LARGE SCALE GENOMIC DNA]</scope>
    <source>
        <strain evidence="1 2">CAU 1598</strain>
    </source>
</reference>
<dbReference type="AlphaFoldDB" id="A0AAW3ZS97"/>
<proteinExistence type="predicted"/>
<dbReference type="EMBL" id="JACYTR010000074">
    <property type="protein sequence ID" value="MBD8527967.1"/>
    <property type="molecule type" value="Genomic_DNA"/>
</dbReference>
<comment type="caution">
    <text evidence="1">The sequence shown here is derived from an EMBL/GenBank/DDBJ whole genome shotgun (WGS) entry which is preliminary data.</text>
</comment>
<accession>A0AAW3ZS97</accession>
<sequence>MSLDDDSLLRRQKLFLQQVEFDLRRINREVIHERIPELNKESFVRFASFVAETRARYLRAALAVSQTPSGSSEAELLLQTLRHEREAFEESKNAFAALERAIEQGYVDLKS</sequence>
<name>A0AAW3ZS97_9GAMM</name>
<evidence type="ECO:0000313" key="1">
    <source>
        <dbReference type="EMBL" id="MBD8527967.1"/>
    </source>
</evidence>